<dbReference type="InterPro" id="IPR001680">
    <property type="entry name" value="WD40_rpt"/>
</dbReference>
<feature type="compositionally biased region" description="Polar residues" evidence="4">
    <location>
        <begin position="97"/>
        <end position="107"/>
    </location>
</feature>
<proteinExistence type="predicted"/>
<keyword evidence="1 3" id="KW-0853">WD repeat</keyword>
<dbReference type="AlphaFoldDB" id="A0AAN8S9V8"/>
<evidence type="ECO:0000256" key="2">
    <source>
        <dbReference type="ARBA" id="ARBA00022737"/>
    </source>
</evidence>
<dbReference type="GO" id="GO:0005737">
    <property type="term" value="C:cytoplasm"/>
    <property type="evidence" value="ECO:0007669"/>
    <property type="project" value="TreeGrafter"/>
</dbReference>
<feature type="compositionally biased region" description="Basic and acidic residues" evidence="4">
    <location>
        <begin position="640"/>
        <end position="649"/>
    </location>
</feature>
<evidence type="ECO:0000256" key="3">
    <source>
        <dbReference type="PROSITE-ProRule" id="PRU00221"/>
    </source>
</evidence>
<evidence type="ECO:0000313" key="6">
    <source>
        <dbReference type="Proteomes" id="UP001372834"/>
    </source>
</evidence>
<dbReference type="GO" id="GO:0080008">
    <property type="term" value="C:Cul4-RING E3 ubiquitin ligase complex"/>
    <property type="evidence" value="ECO:0007669"/>
    <property type="project" value="TreeGrafter"/>
</dbReference>
<feature type="region of interest" description="Disordered" evidence="4">
    <location>
        <begin position="1"/>
        <end position="223"/>
    </location>
</feature>
<keyword evidence="2" id="KW-0677">Repeat</keyword>
<evidence type="ECO:0000256" key="1">
    <source>
        <dbReference type="ARBA" id="ARBA00022574"/>
    </source>
</evidence>
<dbReference type="SUPFAM" id="SSF50978">
    <property type="entry name" value="WD40 repeat-like"/>
    <property type="match status" value="1"/>
</dbReference>
<dbReference type="SMART" id="SM00320">
    <property type="entry name" value="WD40"/>
    <property type="match status" value="7"/>
</dbReference>
<dbReference type="Pfam" id="PF00400">
    <property type="entry name" value="WD40"/>
    <property type="match status" value="2"/>
</dbReference>
<name>A0AAN8S9V8_POLSC</name>
<organism evidence="5 6">
    <name type="scientific">Polyplax serrata</name>
    <name type="common">Common mouse louse</name>
    <dbReference type="NCBI Taxonomy" id="468196"/>
    <lineage>
        <taxon>Eukaryota</taxon>
        <taxon>Metazoa</taxon>
        <taxon>Ecdysozoa</taxon>
        <taxon>Arthropoda</taxon>
        <taxon>Hexapoda</taxon>
        <taxon>Insecta</taxon>
        <taxon>Pterygota</taxon>
        <taxon>Neoptera</taxon>
        <taxon>Paraneoptera</taxon>
        <taxon>Psocodea</taxon>
        <taxon>Troctomorpha</taxon>
        <taxon>Phthiraptera</taxon>
        <taxon>Anoplura</taxon>
        <taxon>Polyplacidae</taxon>
        <taxon>Polyplax</taxon>
    </lineage>
</organism>
<evidence type="ECO:0000256" key="4">
    <source>
        <dbReference type="SAM" id="MobiDB-lite"/>
    </source>
</evidence>
<accession>A0AAN8S9V8</accession>
<feature type="compositionally biased region" description="Low complexity" evidence="4">
    <location>
        <begin position="186"/>
        <end position="206"/>
    </location>
</feature>
<dbReference type="PROSITE" id="PS50294">
    <property type="entry name" value="WD_REPEATS_REGION"/>
    <property type="match status" value="1"/>
</dbReference>
<dbReference type="Proteomes" id="UP001372834">
    <property type="component" value="Unassembled WGS sequence"/>
</dbReference>
<feature type="repeat" description="WD" evidence="3">
    <location>
        <begin position="277"/>
        <end position="309"/>
    </location>
</feature>
<dbReference type="EMBL" id="JAWJWE010000004">
    <property type="protein sequence ID" value="KAK6636205.1"/>
    <property type="molecule type" value="Genomic_DNA"/>
</dbReference>
<dbReference type="PANTHER" id="PTHR15574:SF21">
    <property type="entry name" value="DDB1- AND CUL4-ASSOCIATED FACTOR 8"/>
    <property type="match status" value="1"/>
</dbReference>
<comment type="caution">
    <text evidence="5">The sequence shown here is derived from an EMBL/GenBank/DDBJ whole genome shotgun (WGS) entry which is preliminary data.</text>
</comment>
<dbReference type="InterPro" id="IPR015943">
    <property type="entry name" value="WD40/YVTN_repeat-like_dom_sf"/>
</dbReference>
<dbReference type="PROSITE" id="PS50082">
    <property type="entry name" value="WD_REPEATS_2"/>
    <property type="match status" value="1"/>
</dbReference>
<feature type="region of interest" description="Disordered" evidence="4">
    <location>
        <begin position="640"/>
        <end position="689"/>
    </location>
</feature>
<sequence length="689" mass="75992">MEIDAESIDGGENPANLTEKCESTSSGKRQMTNNEVRNGKINDIQTDDSSKKKKATGDRDGDSENTAQISGTLERSNGKGDGFPKVKSKFKNRNYRNKSQPESSGDRVSSGDEEDADGSNVKNKQQTALGTNPCSPDSGIPEASSSNGAADEYGSAEDSMEMGGWAPDFSIGDNTEAIERGDAHNSSSSMSCSASSSSSDSSMSAMEDSKYDAIDSDKEDPPSVLLKQKPKHKWFAIPEIINRQVGFSNKKQGSELFQHRMYGSLHSVQRLELMYKLKYHSGCVNSLNFNQTGTLLASGSDDLHICLWDWPLGKPLISFDSGHKSNVFQAKFLPLTGDTHLVTCARDGQIRLVELDGSGELRSKKKLGQHIGPAHKLAIQNETPHVFLSCGEDALVMSLDVRQPKPAKVLFVKEEGKKVSLYSINSNPLNSNEFVVCGRDVYLKVYDQRNTSTWKSKFYPQHLSVEEPTHHVTCAVFNYNGTEIVASYNDEDIYLFDTRHSSDCDFVHRYQGHKNSATVKGVNFFGPKSEFIVSGSDCGNIFFWEKETEAIVQWMAGDDNGVVNCLEPHPEIPVLATSGLDEDVKIWVPSCEQEPTLEGLKKTVIANLKSRNSDPLRSSDALDGQMLWILWRHITRTERQMNQDRERARGRSAPSEPPQDGGSSDESSVYSDDEESQGGQGRRLQCSPS</sequence>
<dbReference type="InterPro" id="IPR036322">
    <property type="entry name" value="WD40_repeat_dom_sf"/>
</dbReference>
<feature type="compositionally biased region" description="Polar residues" evidence="4">
    <location>
        <begin position="120"/>
        <end position="135"/>
    </location>
</feature>
<feature type="compositionally biased region" description="Basic and acidic residues" evidence="4">
    <location>
        <begin position="207"/>
        <end position="221"/>
    </location>
</feature>
<evidence type="ECO:0000313" key="5">
    <source>
        <dbReference type="EMBL" id="KAK6636205.1"/>
    </source>
</evidence>
<dbReference type="InterPro" id="IPR045151">
    <property type="entry name" value="DCAF8"/>
</dbReference>
<dbReference type="Gene3D" id="2.130.10.10">
    <property type="entry name" value="YVTN repeat-like/Quinoprotein amine dehydrogenase"/>
    <property type="match status" value="1"/>
</dbReference>
<protein>
    <submittedName>
        <fullName evidence="5">Uncharacterized protein</fullName>
    </submittedName>
</protein>
<dbReference type="PANTHER" id="PTHR15574">
    <property type="entry name" value="WD REPEAT DOMAIN-CONTAINING FAMILY"/>
    <property type="match status" value="1"/>
</dbReference>
<feature type="compositionally biased region" description="Basic residues" evidence="4">
    <location>
        <begin position="86"/>
        <end position="96"/>
    </location>
</feature>
<feature type="compositionally biased region" description="Polar residues" evidence="4">
    <location>
        <begin position="64"/>
        <end position="75"/>
    </location>
</feature>
<reference evidence="5 6" key="1">
    <citation type="submission" date="2023-10" db="EMBL/GenBank/DDBJ databases">
        <title>Genomes of two closely related lineages of the louse Polyplax serrata with different host specificities.</title>
        <authorList>
            <person name="Martinu J."/>
            <person name="Tarabai H."/>
            <person name="Stefka J."/>
            <person name="Hypsa V."/>
        </authorList>
    </citation>
    <scope>NUCLEOTIDE SEQUENCE [LARGE SCALE GENOMIC DNA]</scope>
    <source>
        <strain evidence="5">HR10_N</strain>
    </source>
</reference>
<feature type="compositionally biased region" description="Polar residues" evidence="4">
    <location>
        <begin position="23"/>
        <end position="36"/>
    </location>
</feature>
<gene>
    <name evidence="5" type="ORF">RUM43_009863</name>
</gene>